<sequence>MAMVYVRQDWHRYQINTTMFCTDNQEVVPIRVSYQLQNLIVVSAYYRPRRGGTVTILSNWNTGAVAELHSSAI</sequence>
<protein>
    <submittedName>
        <fullName evidence="1">Uncharacterized protein</fullName>
    </submittedName>
</protein>
<proteinExistence type="predicted"/>
<name>A0AC60QLM2_IXOPE</name>
<reference evidence="1 2" key="1">
    <citation type="journal article" date="2020" name="Cell">
        <title>Large-Scale Comparative Analyses of Tick Genomes Elucidate Their Genetic Diversity and Vector Capacities.</title>
        <authorList>
            <consortium name="Tick Genome and Microbiome Consortium (TIGMIC)"/>
            <person name="Jia N."/>
            <person name="Wang J."/>
            <person name="Shi W."/>
            <person name="Du L."/>
            <person name="Sun Y."/>
            <person name="Zhan W."/>
            <person name="Jiang J.F."/>
            <person name="Wang Q."/>
            <person name="Zhang B."/>
            <person name="Ji P."/>
            <person name="Bell-Sakyi L."/>
            <person name="Cui X.M."/>
            <person name="Yuan T.T."/>
            <person name="Jiang B.G."/>
            <person name="Yang W.F."/>
            <person name="Lam T.T."/>
            <person name="Chang Q.C."/>
            <person name="Ding S.J."/>
            <person name="Wang X.J."/>
            <person name="Zhu J.G."/>
            <person name="Ruan X.D."/>
            <person name="Zhao L."/>
            <person name="Wei J.T."/>
            <person name="Ye R.Z."/>
            <person name="Que T.C."/>
            <person name="Du C.H."/>
            <person name="Zhou Y.H."/>
            <person name="Cheng J.X."/>
            <person name="Dai P.F."/>
            <person name="Guo W.B."/>
            <person name="Han X.H."/>
            <person name="Huang E.J."/>
            <person name="Li L.F."/>
            <person name="Wei W."/>
            <person name="Gao Y.C."/>
            <person name="Liu J.Z."/>
            <person name="Shao H.Z."/>
            <person name="Wang X."/>
            <person name="Wang C.C."/>
            <person name="Yang T.C."/>
            <person name="Huo Q.B."/>
            <person name="Li W."/>
            <person name="Chen H.Y."/>
            <person name="Chen S.E."/>
            <person name="Zhou L.G."/>
            <person name="Ni X.B."/>
            <person name="Tian J.H."/>
            <person name="Sheng Y."/>
            <person name="Liu T."/>
            <person name="Pan Y.S."/>
            <person name="Xia L.Y."/>
            <person name="Li J."/>
            <person name="Zhao F."/>
            <person name="Cao W.C."/>
        </authorList>
    </citation>
    <scope>NUCLEOTIDE SEQUENCE [LARGE SCALE GENOMIC DNA]</scope>
    <source>
        <strain evidence="1">Iper-2018</strain>
    </source>
</reference>
<dbReference type="EMBL" id="JABSTQ010007540">
    <property type="protein sequence ID" value="KAG0435563.1"/>
    <property type="molecule type" value="Genomic_DNA"/>
</dbReference>
<gene>
    <name evidence="1" type="ORF">HPB47_018417</name>
</gene>
<evidence type="ECO:0000313" key="1">
    <source>
        <dbReference type="EMBL" id="KAG0435563.1"/>
    </source>
</evidence>
<accession>A0AC60QLM2</accession>
<dbReference type="Proteomes" id="UP000805193">
    <property type="component" value="Unassembled WGS sequence"/>
</dbReference>
<organism evidence="1 2">
    <name type="scientific">Ixodes persulcatus</name>
    <name type="common">Taiga tick</name>
    <dbReference type="NCBI Taxonomy" id="34615"/>
    <lineage>
        <taxon>Eukaryota</taxon>
        <taxon>Metazoa</taxon>
        <taxon>Ecdysozoa</taxon>
        <taxon>Arthropoda</taxon>
        <taxon>Chelicerata</taxon>
        <taxon>Arachnida</taxon>
        <taxon>Acari</taxon>
        <taxon>Parasitiformes</taxon>
        <taxon>Ixodida</taxon>
        <taxon>Ixodoidea</taxon>
        <taxon>Ixodidae</taxon>
        <taxon>Ixodinae</taxon>
        <taxon>Ixodes</taxon>
    </lineage>
</organism>
<comment type="caution">
    <text evidence="1">The sequence shown here is derived from an EMBL/GenBank/DDBJ whole genome shotgun (WGS) entry which is preliminary data.</text>
</comment>
<keyword evidence="2" id="KW-1185">Reference proteome</keyword>
<evidence type="ECO:0000313" key="2">
    <source>
        <dbReference type="Proteomes" id="UP000805193"/>
    </source>
</evidence>